<name>A0ABX4XQC1_9LIST</name>
<gene>
    <name evidence="1" type="ORF">BMT55_02715</name>
</gene>
<keyword evidence="2" id="KW-1185">Reference proteome</keyword>
<evidence type="ECO:0008006" key="3">
    <source>
        <dbReference type="Google" id="ProtNLM"/>
    </source>
</evidence>
<dbReference type="RefSeq" id="WP_036094778.1">
    <property type="nucleotide sequence ID" value="NZ_BJEY01000003.1"/>
</dbReference>
<organism evidence="1 2">
    <name type="scientific">Listeria newyorkensis</name>
    <dbReference type="NCBI Taxonomy" id="1497681"/>
    <lineage>
        <taxon>Bacteria</taxon>
        <taxon>Bacillati</taxon>
        <taxon>Bacillota</taxon>
        <taxon>Bacilli</taxon>
        <taxon>Bacillales</taxon>
        <taxon>Listeriaceae</taxon>
        <taxon>Listeria</taxon>
    </lineage>
</organism>
<sequence length="100" mass="11972">MDKKRYQKLWNLAFLKLVMNEKSVASIIPEDIDKFEENLERLKNNNIILDVDNGITITNKGLEYIDQIERELDLMKIDKFIFPEFEHIVDKLDENEIYLP</sequence>
<dbReference type="EMBL" id="MPDH01000002">
    <property type="protein sequence ID" value="PNP94417.1"/>
    <property type="molecule type" value="Genomic_DNA"/>
</dbReference>
<evidence type="ECO:0000313" key="2">
    <source>
        <dbReference type="Proteomes" id="UP000236500"/>
    </source>
</evidence>
<comment type="caution">
    <text evidence="1">The sequence shown here is derived from an EMBL/GenBank/DDBJ whole genome shotgun (WGS) entry which is preliminary data.</text>
</comment>
<dbReference type="Proteomes" id="UP000236500">
    <property type="component" value="Unassembled WGS sequence"/>
</dbReference>
<proteinExistence type="predicted"/>
<evidence type="ECO:0000313" key="1">
    <source>
        <dbReference type="EMBL" id="PNP94417.1"/>
    </source>
</evidence>
<accession>A0ABX4XQC1</accession>
<reference evidence="1 2" key="1">
    <citation type="submission" date="2016-11" db="EMBL/GenBank/DDBJ databases">
        <title>Whole Genome Sequence of Listeria newyorkensis.</title>
        <authorList>
            <person name="Frink S."/>
            <person name="Morales C."/>
            <person name="Kiang D."/>
        </authorList>
    </citation>
    <scope>NUCLEOTIDE SEQUENCE [LARGE SCALE GENOMIC DNA]</scope>
    <source>
        <strain evidence="1 2">F1604011-044</strain>
    </source>
</reference>
<protein>
    <recommendedName>
        <fullName evidence="3">ArnR1-like winged helix-turn-helix domain-containing protein</fullName>
    </recommendedName>
</protein>